<evidence type="ECO:0000313" key="4">
    <source>
        <dbReference type="EMBL" id="MEL5988604.1"/>
    </source>
</evidence>
<sequence length="219" mass="24483">MMEQVNKYADGYFGNEDEHLQHILKTIEDHGMRNISVSNATGKWLTLLATLKQSKKALEIGALGGYSGLCIARGLAEGGTLLSLELEPEYAKLAKENLMRAGYGEVVDYRIGDALTSLKQLKEDQETFDFFLIDADKERYKHYLDACVDIAEDGAVIMMDNVLVLGGVADETLKDTLPEHLQERTRIMREYNEYVSQHPHLFSALLPIGDGLICSIVKK</sequence>
<dbReference type="SUPFAM" id="SSF53335">
    <property type="entry name" value="S-adenosyl-L-methionine-dependent methyltransferases"/>
    <property type="match status" value="1"/>
</dbReference>
<dbReference type="GO" id="GO:0008168">
    <property type="term" value="F:methyltransferase activity"/>
    <property type="evidence" value="ECO:0007669"/>
    <property type="project" value="UniProtKB-KW"/>
</dbReference>
<dbReference type="RefSeq" id="WP_336663833.1">
    <property type="nucleotide sequence ID" value="NZ_JBBCRB010000005.1"/>
</dbReference>
<protein>
    <submittedName>
        <fullName evidence="4">O-methyltransferase</fullName>
        <ecNumber evidence="4">2.1.1.-</ecNumber>
    </submittedName>
</protein>
<dbReference type="InterPro" id="IPR029063">
    <property type="entry name" value="SAM-dependent_MTases_sf"/>
</dbReference>
<reference evidence="4 5" key="1">
    <citation type="submission" date="2024-04" db="EMBL/GenBank/DDBJ databases">
        <authorList>
            <person name="Wu Y.S."/>
            <person name="Zhang L."/>
        </authorList>
    </citation>
    <scope>NUCLEOTIDE SEQUENCE [LARGE SCALE GENOMIC DNA]</scope>
    <source>
        <strain evidence="4 5">KG-01</strain>
    </source>
</reference>
<dbReference type="InterPro" id="IPR002935">
    <property type="entry name" value="SAM_O-MeTrfase"/>
</dbReference>
<dbReference type="PANTHER" id="PTHR10509:SF14">
    <property type="entry name" value="CAFFEOYL-COA O-METHYLTRANSFERASE 3-RELATED"/>
    <property type="match status" value="1"/>
</dbReference>
<keyword evidence="5" id="KW-1185">Reference proteome</keyword>
<dbReference type="Proteomes" id="UP001398420">
    <property type="component" value="Unassembled WGS sequence"/>
</dbReference>
<comment type="caution">
    <text evidence="4">The sequence shown here is derived from an EMBL/GenBank/DDBJ whole genome shotgun (WGS) entry which is preliminary data.</text>
</comment>
<keyword evidence="2 4" id="KW-0808">Transferase</keyword>
<proteinExistence type="predicted"/>
<evidence type="ECO:0000256" key="1">
    <source>
        <dbReference type="ARBA" id="ARBA00022603"/>
    </source>
</evidence>
<dbReference type="PANTHER" id="PTHR10509">
    <property type="entry name" value="O-METHYLTRANSFERASE-RELATED"/>
    <property type="match status" value="1"/>
</dbReference>
<dbReference type="InterPro" id="IPR050362">
    <property type="entry name" value="Cation-dep_OMT"/>
</dbReference>
<accession>A0ABU9LMB2</accession>
<dbReference type="GO" id="GO:0032259">
    <property type="term" value="P:methylation"/>
    <property type="evidence" value="ECO:0007669"/>
    <property type="project" value="UniProtKB-KW"/>
</dbReference>
<dbReference type="EC" id="2.1.1.-" evidence="4"/>
<evidence type="ECO:0000256" key="3">
    <source>
        <dbReference type="ARBA" id="ARBA00022691"/>
    </source>
</evidence>
<evidence type="ECO:0000313" key="5">
    <source>
        <dbReference type="Proteomes" id="UP001398420"/>
    </source>
</evidence>
<dbReference type="Pfam" id="PF01596">
    <property type="entry name" value="Methyltransf_3"/>
    <property type="match status" value="1"/>
</dbReference>
<dbReference type="Gene3D" id="3.40.50.150">
    <property type="entry name" value="Vaccinia Virus protein VP39"/>
    <property type="match status" value="1"/>
</dbReference>
<gene>
    <name evidence="4" type="ORF">AAF454_09330</name>
</gene>
<dbReference type="PROSITE" id="PS51682">
    <property type="entry name" value="SAM_OMT_I"/>
    <property type="match status" value="1"/>
</dbReference>
<dbReference type="EMBL" id="JBCEWA010000006">
    <property type="protein sequence ID" value="MEL5988604.1"/>
    <property type="molecule type" value="Genomic_DNA"/>
</dbReference>
<keyword evidence="1 4" id="KW-0489">Methyltransferase</keyword>
<keyword evidence="3" id="KW-0949">S-adenosyl-L-methionine</keyword>
<organism evidence="4 5">
    <name type="scientific">Kurthia gibsonii</name>
    <dbReference type="NCBI Taxonomy" id="33946"/>
    <lineage>
        <taxon>Bacteria</taxon>
        <taxon>Bacillati</taxon>
        <taxon>Bacillota</taxon>
        <taxon>Bacilli</taxon>
        <taxon>Bacillales</taxon>
        <taxon>Caryophanaceae</taxon>
        <taxon>Kurthia</taxon>
    </lineage>
</organism>
<evidence type="ECO:0000256" key="2">
    <source>
        <dbReference type="ARBA" id="ARBA00022679"/>
    </source>
</evidence>
<name>A0ABU9LMB2_9BACL</name>